<dbReference type="AlphaFoldDB" id="A0A9R1W3R0"/>
<dbReference type="EMBL" id="NBSK02000003">
    <property type="protein sequence ID" value="KAJ0215640.1"/>
    <property type="molecule type" value="Genomic_DNA"/>
</dbReference>
<reference evidence="2 3" key="1">
    <citation type="journal article" date="2017" name="Nat. Commun.">
        <title>Genome assembly with in vitro proximity ligation data and whole-genome triplication in lettuce.</title>
        <authorList>
            <person name="Reyes-Chin-Wo S."/>
            <person name="Wang Z."/>
            <person name="Yang X."/>
            <person name="Kozik A."/>
            <person name="Arikit S."/>
            <person name="Song C."/>
            <person name="Xia L."/>
            <person name="Froenicke L."/>
            <person name="Lavelle D.O."/>
            <person name="Truco M.J."/>
            <person name="Xia R."/>
            <person name="Zhu S."/>
            <person name="Xu C."/>
            <person name="Xu H."/>
            <person name="Xu X."/>
            <person name="Cox K."/>
            <person name="Korf I."/>
            <person name="Meyers B.C."/>
            <person name="Michelmore R.W."/>
        </authorList>
    </citation>
    <scope>NUCLEOTIDE SEQUENCE [LARGE SCALE GENOMIC DNA]</scope>
    <source>
        <strain evidence="3">cv. Salinas</strain>
        <tissue evidence="2">Seedlings</tissue>
    </source>
</reference>
<proteinExistence type="predicted"/>
<evidence type="ECO:0000313" key="2">
    <source>
        <dbReference type="EMBL" id="KAJ0215640.1"/>
    </source>
</evidence>
<dbReference type="Proteomes" id="UP000235145">
    <property type="component" value="Unassembled WGS sequence"/>
</dbReference>
<gene>
    <name evidence="2" type="ORF">LSAT_V11C300148390</name>
</gene>
<sequence length="116" mass="14001">MNPKFTPLIPPCKNPYKLVEATEFFTRNVFFDIQSEILTSMVRCMSIRLEESNELKIFTMKDTEKHPKHHGQFEVHYKLQLYYTFYINFIANLLFFYRLNFLNQIKTFFVLASNLN</sequence>
<organism evidence="2 3">
    <name type="scientific">Lactuca sativa</name>
    <name type="common">Garden lettuce</name>
    <dbReference type="NCBI Taxonomy" id="4236"/>
    <lineage>
        <taxon>Eukaryota</taxon>
        <taxon>Viridiplantae</taxon>
        <taxon>Streptophyta</taxon>
        <taxon>Embryophyta</taxon>
        <taxon>Tracheophyta</taxon>
        <taxon>Spermatophyta</taxon>
        <taxon>Magnoliopsida</taxon>
        <taxon>eudicotyledons</taxon>
        <taxon>Gunneridae</taxon>
        <taxon>Pentapetalae</taxon>
        <taxon>asterids</taxon>
        <taxon>campanulids</taxon>
        <taxon>Asterales</taxon>
        <taxon>Asteraceae</taxon>
        <taxon>Cichorioideae</taxon>
        <taxon>Cichorieae</taxon>
        <taxon>Lactucinae</taxon>
        <taxon>Lactuca</taxon>
    </lineage>
</organism>
<keyword evidence="1" id="KW-0472">Membrane</keyword>
<keyword evidence="1" id="KW-1133">Transmembrane helix</keyword>
<accession>A0A9R1W3R0</accession>
<name>A0A9R1W3R0_LACSA</name>
<feature type="transmembrane region" description="Helical" evidence="1">
    <location>
        <begin position="81"/>
        <end position="99"/>
    </location>
</feature>
<keyword evidence="1" id="KW-0812">Transmembrane</keyword>
<evidence type="ECO:0000313" key="3">
    <source>
        <dbReference type="Proteomes" id="UP000235145"/>
    </source>
</evidence>
<protein>
    <submittedName>
        <fullName evidence="2">Uncharacterized protein</fullName>
    </submittedName>
</protein>
<keyword evidence="3" id="KW-1185">Reference proteome</keyword>
<comment type="caution">
    <text evidence="2">The sequence shown here is derived from an EMBL/GenBank/DDBJ whole genome shotgun (WGS) entry which is preliminary data.</text>
</comment>
<evidence type="ECO:0000256" key="1">
    <source>
        <dbReference type="SAM" id="Phobius"/>
    </source>
</evidence>